<feature type="coiled-coil region" evidence="10">
    <location>
        <begin position="220"/>
        <end position="278"/>
    </location>
</feature>
<evidence type="ECO:0000256" key="10">
    <source>
        <dbReference type="SAM" id="Coils"/>
    </source>
</evidence>
<evidence type="ECO:0008006" key="13">
    <source>
        <dbReference type="Google" id="ProtNLM"/>
    </source>
</evidence>
<dbReference type="GO" id="GO:0051225">
    <property type="term" value="P:spindle assembly"/>
    <property type="evidence" value="ECO:0007669"/>
    <property type="project" value="InterPro"/>
</dbReference>
<evidence type="ECO:0000256" key="7">
    <source>
        <dbReference type="ARBA" id="ARBA00023054"/>
    </source>
</evidence>
<evidence type="ECO:0000313" key="12">
    <source>
        <dbReference type="Proteomes" id="UP001296104"/>
    </source>
</evidence>
<keyword evidence="3" id="KW-0963">Cytoplasm</keyword>
<keyword evidence="4" id="KW-0132">Cell division</keyword>
<evidence type="ECO:0000256" key="3">
    <source>
        <dbReference type="ARBA" id="ARBA00022490"/>
    </source>
</evidence>
<reference evidence="11" key="1">
    <citation type="submission" date="2023-11" db="EMBL/GenBank/DDBJ databases">
        <authorList>
            <person name="Alioto T."/>
            <person name="Alioto T."/>
            <person name="Gomez Garrido J."/>
        </authorList>
    </citation>
    <scope>NUCLEOTIDE SEQUENCE</scope>
</reference>
<dbReference type="GO" id="GO:0070652">
    <property type="term" value="C:HAUS complex"/>
    <property type="evidence" value="ECO:0007669"/>
    <property type="project" value="InterPro"/>
</dbReference>
<keyword evidence="8" id="KW-0206">Cytoskeleton</keyword>
<evidence type="ECO:0000313" key="11">
    <source>
        <dbReference type="EMBL" id="CAK3967707.1"/>
    </source>
</evidence>
<evidence type="ECO:0000256" key="9">
    <source>
        <dbReference type="ARBA" id="ARBA00023306"/>
    </source>
</evidence>
<sequence>MDADWTTTALFSPSKARVQQAQAKDWAAVDSWLAKKYGPRLPTFERNEATLQALLQLASLNETADEQRSQVERIEKAALHGLTKRPGGISDDVLPPLLSELANETHVDTLAEILVTVDAPNADVVRAGHRIVDLTSSNFERSQQLKRTEAQLDALRTEQNRVKSLLEELRSDDFRAPEDIAEHTTEWTRSTKQLKAKIAEYDERLASSRPATATAGLDAVQRKADEVSNYRVRLASLEAELHAFRDLPADACSARNVIEEARDRLRDLTSRRNKLFESLAET</sequence>
<accession>A0AAI8YWV1</accession>
<organism evidence="11 12">
    <name type="scientific">Lecanosticta acicola</name>
    <dbReference type="NCBI Taxonomy" id="111012"/>
    <lineage>
        <taxon>Eukaryota</taxon>
        <taxon>Fungi</taxon>
        <taxon>Dikarya</taxon>
        <taxon>Ascomycota</taxon>
        <taxon>Pezizomycotina</taxon>
        <taxon>Dothideomycetes</taxon>
        <taxon>Dothideomycetidae</taxon>
        <taxon>Mycosphaerellales</taxon>
        <taxon>Mycosphaerellaceae</taxon>
        <taxon>Lecanosticta</taxon>
    </lineage>
</organism>
<keyword evidence="6" id="KW-0498">Mitosis</keyword>
<evidence type="ECO:0000256" key="2">
    <source>
        <dbReference type="ARBA" id="ARBA00005479"/>
    </source>
</evidence>
<name>A0AAI8YWV1_9PEZI</name>
<comment type="similarity">
    <text evidence="2">Belongs to the HAUS1 family.</text>
</comment>
<evidence type="ECO:0000256" key="1">
    <source>
        <dbReference type="ARBA" id="ARBA00004186"/>
    </source>
</evidence>
<keyword evidence="7 10" id="KW-0175">Coiled coil</keyword>
<feature type="coiled-coil region" evidence="10">
    <location>
        <begin position="145"/>
        <end position="172"/>
    </location>
</feature>
<dbReference type="InterPro" id="IPR026243">
    <property type="entry name" value="HAUS1"/>
</dbReference>
<keyword evidence="12" id="KW-1185">Reference proteome</keyword>
<dbReference type="GO" id="GO:0005874">
    <property type="term" value="C:microtubule"/>
    <property type="evidence" value="ECO:0007669"/>
    <property type="project" value="UniProtKB-KW"/>
</dbReference>
<evidence type="ECO:0000256" key="6">
    <source>
        <dbReference type="ARBA" id="ARBA00022776"/>
    </source>
</evidence>
<dbReference type="Pfam" id="PF25762">
    <property type="entry name" value="HAUS1"/>
    <property type="match status" value="1"/>
</dbReference>
<dbReference type="EMBL" id="CAVMBE010000017">
    <property type="protein sequence ID" value="CAK3967707.1"/>
    <property type="molecule type" value="Genomic_DNA"/>
</dbReference>
<dbReference type="GO" id="GO:0005819">
    <property type="term" value="C:spindle"/>
    <property type="evidence" value="ECO:0007669"/>
    <property type="project" value="UniProtKB-SubCell"/>
</dbReference>
<evidence type="ECO:0000256" key="8">
    <source>
        <dbReference type="ARBA" id="ARBA00023212"/>
    </source>
</evidence>
<dbReference type="GO" id="GO:0051301">
    <property type="term" value="P:cell division"/>
    <property type="evidence" value="ECO:0007669"/>
    <property type="project" value="UniProtKB-KW"/>
</dbReference>
<evidence type="ECO:0000256" key="4">
    <source>
        <dbReference type="ARBA" id="ARBA00022618"/>
    </source>
</evidence>
<dbReference type="PANTHER" id="PTHR31570">
    <property type="entry name" value="HAUS AUGMIN-LIKE COMPLEX SUBUNIT 1"/>
    <property type="match status" value="1"/>
</dbReference>
<dbReference type="Proteomes" id="UP001296104">
    <property type="component" value="Unassembled WGS sequence"/>
</dbReference>
<evidence type="ECO:0000256" key="5">
    <source>
        <dbReference type="ARBA" id="ARBA00022701"/>
    </source>
</evidence>
<proteinExistence type="inferred from homology"/>
<dbReference type="PANTHER" id="PTHR31570:SF1">
    <property type="entry name" value="HAUS AUGMIN-LIKE COMPLEX SUBUNIT 1"/>
    <property type="match status" value="1"/>
</dbReference>
<dbReference type="GO" id="GO:0005829">
    <property type="term" value="C:cytosol"/>
    <property type="evidence" value="ECO:0007669"/>
    <property type="project" value="TreeGrafter"/>
</dbReference>
<keyword evidence="9" id="KW-0131">Cell cycle</keyword>
<comment type="caution">
    <text evidence="11">The sequence shown here is derived from an EMBL/GenBank/DDBJ whole genome shotgun (WGS) entry which is preliminary data.</text>
</comment>
<keyword evidence="5" id="KW-0493">Microtubule</keyword>
<protein>
    <recommendedName>
        <fullName evidence="13">HAUS augmin-like complex subunit 1</fullName>
    </recommendedName>
</protein>
<dbReference type="AlphaFoldDB" id="A0AAI8YWV1"/>
<gene>
    <name evidence="11" type="ORF">LECACI_7A003538</name>
</gene>
<comment type="subcellular location">
    <subcellularLocation>
        <location evidence="1">Cytoplasm</location>
        <location evidence="1">Cytoskeleton</location>
        <location evidence="1">Spindle</location>
    </subcellularLocation>
</comment>